<dbReference type="InterPro" id="IPR029068">
    <property type="entry name" value="Glyas_Bleomycin-R_OHBP_Dase"/>
</dbReference>
<dbReference type="InterPro" id="IPR037523">
    <property type="entry name" value="VOC_core"/>
</dbReference>
<dbReference type="SUPFAM" id="SSF54593">
    <property type="entry name" value="Glyoxalase/Bleomycin resistance protein/Dihydroxybiphenyl dioxygenase"/>
    <property type="match status" value="1"/>
</dbReference>
<dbReference type="Pfam" id="PF00903">
    <property type="entry name" value="Glyoxalase"/>
    <property type="match status" value="1"/>
</dbReference>
<organism evidence="2 3">
    <name type="scientific">Cohnella xylanilytica</name>
    <dbReference type="NCBI Taxonomy" id="557555"/>
    <lineage>
        <taxon>Bacteria</taxon>
        <taxon>Bacillati</taxon>
        <taxon>Bacillota</taxon>
        <taxon>Bacilli</taxon>
        <taxon>Bacillales</taxon>
        <taxon>Paenibacillaceae</taxon>
        <taxon>Cohnella</taxon>
    </lineage>
</organism>
<dbReference type="PROSITE" id="PS51819">
    <property type="entry name" value="VOC"/>
    <property type="match status" value="1"/>
</dbReference>
<accession>A0A841TNV0</accession>
<dbReference type="InterPro" id="IPR004360">
    <property type="entry name" value="Glyas_Fos-R_dOase_dom"/>
</dbReference>
<protein>
    <submittedName>
        <fullName evidence="2">VOC family protein</fullName>
    </submittedName>
</protein>
<dbReference type="AlphaFoldDB" id="A0A841TNV0"/>
<reference evidence="2 3" key="1">
    <citation type="submission" date="2020-08" db="EMBL/GenBank/DDBJ databases">
        <title>Cohnella phylogeny.</title>
        <authorList>
            <person name="Dunlap C."/>
        </authorList>
    </citation>
    <scope>NUCLEOTIDE SEQUENCE [LARGE SCALE GENOMIC DNA]</scope>
    <source>
        <strain evidence="2 3">DSM 25239</strain>
    </source>
</reference>
<name>A0A841TNV0_9BACL</name>
<dbReference type="Proteomes" id="UP000553776">
    <property type="component" value="Unassembled WGS sequence"/>
</dbReference>
<dbReference type="RefSeq" id="WP_185134041.1">
    <property type="nucleotide sequence ID" value="NZ_JACJVR010000003.1"/>
</dbReference>
<dbReference type="Gene3D" id="3.10.180.10">
    <property type="entry name" value="2,3-Dihydroxybiphenyl 1,2-Dioxygenase, domain 1"/>
    <property type="match status" value="1"/>
</dbReference>
<dbReference type="EMBL" id="JACJVR010000003">
    <property type="protein sequence ID" value="MBB6690006.1"/>
    <property type="molecule type" value="Genomic_DNA"/>
</dbReference>
<gene>
    <name evidence="2" type="ORF">H7B90_01195</name>
</gene>
<evidence type="ECO:0000313" key="2">
    <source>
        <dbReference type="EMBL" id="MBB6690006.1"/>
    </source>
</evidence>
<keyword evidence="3" id="KW-1185">Reference proteome</keyword>
<dbReference type="CDD" id="cd06587">
    <property type="entry name" value="VOC"/>
    <property type="match status" value="1"/>
</dbReference>
<sequence length="144" mass="16252">MTNKAKLRGMANVSFWAEDVKAARDWYSKLLGEEPYFQRPDAENPAYIEYRIGDFQNELGIIDRRYAPAAAGLTGAGGAILYWHVDDVAGMLDRLKELGAVEYEPLKERGVDWFTSSVADPFGNIIGLIHSPHYKETWNSLRKA</sequence>
<evidence type="ECO:0000313" key="3">
    <source>
        <dbReference type="Proteomes" id="UP000553776"/>
    </source>
</evidence>
<proteinExistence type="predicted"/>
<evidence type="ECO:0000259" key="1">
    <source>
        <dbReference type="PROSITE" id="PS51819"/>
    </source>
</evidence>
<feature type="domain" description="VOC" evidence="1">
    <location>
        <begin position="9"/>
        <end position="131"/>
    </location>
</feature>
<comment type="caution">
    <text evidence="2">The sequence shown here is derived from an EMBL/GenBank/DDBJ whole genome shotgun (WGS) entry which is preliminary data.</text>
</comment>